<proteinExistence type="predicted"/>
<dbReference type="InterPro" id="IPR044480">
    <property type="entry name" value="Ara2-like"/>
</dbReference>
<dbReference type="CDD" id="cd19164">
    <property type="entry name" value="AKR_ARA2"/>
    <property type="match status" value="1"/>
</dbReference>
<keyword evidence="4" id="KW-1185">Reference proteome</keyword>
<evidence type="ECO:0000313" key="3">
    <source>
        <dbReference type="EMBL" id="KAK7202584.1"/>
    </source>
</evidence>
<evidence type="ECO:0000313" key="4">
    <source>
        <dbReference type="Proteomes" id="UP001498771"/>
    </source>
</evidence>
<name>A0ABR1EY97_9ASCO</name>
<dbReference type="GeneID" id="90041098"/>
<dbReference type="EMBL" id="JBBJBU010000016">
    <property type="protein sequence ID" value="KAK7202584.1"/>
    <property type="molecule type" value="Genomic_DNA"/>
</dbReference>
<organism evidence="3 4">
    <name type="scientific">Myxozyma melibiosi</name>
    <dbReference type="NCBI Taxonomy" id="54550"/>
    <lineage>
        <taxon>Eukaryota</taxon>
        <taxon>Fungi</taxon>
        <taxon>Dikarya</taxon>
        <taxon>Ascomycota</taxon>
        <taxon>Saccharomycotina</taxon>
        <taxon>Lipomycetes</taxon>
        <taxon>Lipomycetales</taxon>
        <taxon>Lipomycetaceae</taxon>
        <taxon>Myxozyma</taxon>
    </lineage>
</organism>
<dbReference type="InterPro" id="IPR023210">
    <property type="entry name" value="NADP_OxRdtase_dom"/>
</dbReference>
<protein>
    <submittedName>
        <fullName evidence="3">NADP-dependent oxidoreductase domain-containing protein</fullName>
    </submittedName>
</protein>
<reference evidence="3 4" key="1">
    <citation type="submission" date="2024-03" db="EMBL/GenBank/DDBJ databases">
        <title>Genome-scale model development and genomic sequencing of the oleaginous clade Lipomyces.</title>
        <authorList>
            <consortium name="Lawrence Berkeley National Laboratory"/>
            <person name="Czajka J.J."/>
            <person name="Han Y."/>
            <person name="Kim J."/>
            <person name="Mondo S.J."/>
            <person name="Hofstad B.A."/>
            <person name="Robles A."/>
            <person name="Haridas S."/>
            <person name="Riley R."/>
            <person name="LaButti K."/>
            <person name="Pangilinan J."/>
            <person name="Andreopoulos W."/>
            <person name="Lipzen A."/>
            <person name="Yan J."/>
            <person name="Wang M."/>
            <person name="Ng V."/>
            <person name="Grigoriev I.V."/>
            <person name="Spatafora J.W."/>
            <person name="Magnuson J.K."/>
            <person name="Baker S.E."/>
            <person name="Pomraning K.R."/>
        </authorList>
    </citation>
    <scope>NUCLEOTIDE SEQUENCE [LARGE SCALE GENOMIC DNA]</scope>
    <source>
        <strain evidence="3 4">Phaff 52-87</strain>
    </source>
</reference>
<evidence type="ECO:0000256" key="1">
    <source>
        <dbReference type="ARBA" id="ARBA00023002"/>
    </source>
</evidence>
<dbReference type="InterPro" id="IPR020471">
    <property type="entry name" value="AKR"/>
</dbReference>
<dbReference type="Gene3D" id="3.20.20.100">
    <property type="entry name" value="NADP-dependent oxidoreductase domain"/>
    <property type="match status" value="1"/>
</dbReference>
<comment type="caution">
    <text evidence="3">The sequence shown here is derived from an EMBL/GenBank/DDBJ whole genome shotgun (WGS) entry which is preliminary data.</text>
</comment>
<dbReference type="PANTHER" id="PTHR42686:SF1">
    <property type="entry name" value="GH17980P-RELATED"/>
    <property type="match status" value="1"/>
</dbReference>
<dbReference type="PANTHER" id="PTHR42686">
    <property type="entry name" value="GH17980P-RELATED"/>
    <property type="match status" value="1"/>
</dbReference>
<dbReference type="Proteomes" id="UP001498771">
    <property type="component" value="Unassembled WGS sequence"/>
</dbReference>
<keyword evidence="1" id="KW-0560">Oxidoreductase</keyword>
<accession>A0ABR1EY97</accession>
<feature type="domain" description="NADP-dependent oxidoreductase" evidence="2">
    <location>
        <begin position="31"/>
        <end position="320"/>
    </location>
</feature>
<dbReference type="Pfam" id="PF00248">
    <property type="entry name" value="Aldo_ket_red"/>
    <property type="match status" value="1"/>
</dbReference>
<sequence>MALLTPPIEALRPVGPVRSNMLTASLDGLPPLVLGGAQFNHQYNADPFSLPVKDIIKKCFQAGVCAIDTSAYYGPSEILIGEALADPEISSAYPRDTYFIITKAGRIAESHFDYSASWMRQSVERSLTRLHTSYLDVVYAHDVEFVPIEGTLEGIAELFKMKEEGIIRNVGISGYPVPVLVTLAKLVKQRLGKTIDIVLSYCNFTLQNRRLKSSLDDFYSAGVKKVLNGSPLSMALLRSQPPHAFHPAGPELKNRVALAAKYTASKNIELADLALRYALSHWNGTTVVGWSNLGEVEAGIQAYWDSQNLDVQKEDHDLVEEVNRILGASLDEVWLSGLQQNYDYVL</sequence>
<evidence type="ECO:0000259" key="2">
    <source>
        <dbReference type="Pfam" id="PF00248"/>
    </source>
</evidence>
<dbReference type="InterPro" id="IPR036812">
    <property type="entry name" value="NAD(P)_OxRdtase_dom_sf"/>
</dbReference>
<dbReference type="RefSeq" id="XP_064765617.1">
    <property type="nucleotide sequence ID" value="XM_064915586.1"/>
</dbReference>
<dbReference type="SUPFAM" id="SSF51430">
    <property type="entry name" value="NAD(P)-linked oxidoreductase"/>
    <property type="match status" value="1"/>
</dbReference>
<gene>
    <name evidence="3" type="ORF">BZA70DRAFT_98199</name>
</gene>